<gene>
    <name evidence="2" type="ORF">SPIL2461_LOCUS13777</name>
</gene>
<evidence type="ECO:0000313" key="3">
    <source>
        <dbReference type="Proteomes" id="UP000649617"/>
    </source>
</evidence>
<feature type="compositionally biased region" description="Polar residues" evidence="1">
    <location>
        <begin position="118"/>
        <end position="128"/>
    </location>
</feature>
<evidence type="ECO:0000313" key="2">
    <source>
        <dbReference type="EMBL" id="CAE7524778.1"/>
    </source>
</evidence>
<dbReference type="Proteomes" id="UP000649617">
    <property type="component" value="Unassembled WGS sequence"/>
</dbReference>
<reference evidence="2" key="1">
    <citation type="submission" date="2021-02" db="EMBL/GenBank/DDBJ databases">
        <authorList>
            <person name="Dougan E. K."/>
            <person name="Rhodes N."/>
            <person name="Thang M."/>
            <person name="Chan C."/>
        </authorList>
    </citation>
    <scope>NUCLEOTIDE SEQUENCE</scope>
</reference>
<feature type="non-terminal residue" evidence="2">
    <location>
        <position position="1"/>
    </location>
</feature>
<name>A0A812TC65_SYMPI</name>
<dbReference type="EMBL" id="CAJNIZ010030591">
    <property type="protein sequence ID" value="CAE7524778.1"/>
    <property type="molecule type" value="Genomic_DNA"/>
</dbReference>
<comment type="caution">
    <text evidence="2">The sequence shown here is derived from an EMBL/GenBank/DDBJ whole genome shotgun (WGS) entry which is preliminary data.</text>
</comment>
<keyword evidence="3" id="KW-1185">Reference proteome</keyword>
<feature type="compositionally biased region" description="Polar residues" evidence="1">
    <location>
        <begin position="90"/>
        <end position="101"/>
    </location>
</feature>
<feature type="compositionally biased region" description="Polar residues" evidence="1">
    <location>
        <begin position="43"/>
        <end position="52"/>
    </location>
</feature>
<organism evidence="2 3">
    <name type="scientific">Symbiodinium pilosum</name>
    <name type="common">Dinoflagellate</name>
    <dbReference type="NCBI Taxonomy" id="2952"/>
    <lineage>
        <taxon>Eukaryota</taxon>
        <taxon>Sar</taxon>
        <taxon>Alveolata</taxon>
        <taxon>Dinophyceae</taxon>
        <taxon>Suessiales</taxon>
        <taxon>Symbiodiniaceae</taxon>
        <taxon>Symbiodinium</taxon>
    </lineage>
</organism>
<protein>
    <submittedName>
        <fullName evidence="2">Uncharacterized protein</fullName>
    </submittedName>
</protein>
<accession>A0A812TC65</accession>
<proteinExistence type="predicted"/>
<sequence length="128" mass="14303">MDEEVWNKLRQQLRSLQDNINDITTKFAPPKTGSLSACDGTWTYPSKTPNSARSHRETDTRLLLHPQMSHIQSGRFQRVSHGQLPPPQTPNSASSNSSMRRTQAWHLQSHLPDEVIPSSATSESSAAQ</sequence>
<evidence type="ECO:0000256" key="1">
    <source>
        <dbReference type="SAM" id="MobiDB-lite"/>
    </source>
</evidence>
<feature type="region of interest" description="Disordered" evidence="1">
    <location>
        <begin position="24"/>
        <end position="128"/>
    </location>
</feature>
<dbReference type="AlphaFoldDB" id="A0A812TC65"/>
<dbReference type="OrthoDB" id="447371at2759"/>